<dbReference type="AlphaFoldDB" id="A0A8X6HHI2"/>
<evidence type="ECO:0000313" key="2">
    <source>
        <dbReference type="Proteomes" id="UP000887116"/>
    </source>
</evidence>
<keyword evidence="2" id="KW-1185">Reference proteome</keyword>
<protein>
    <submittedName>
        <fullName evidence="1">Uncharacterized protein</fullName>
    </submittedName>
</protein>
<comment type="caution">
    <text evidence="1">The sequence shown here is derived from an EMBL/GenBank/DDBJ whole genome shotgun (WGS) entry which is preliminary data.</text>
</comment>
<accession>A0A8X6HHI2</accession>
<dbReference type="Proteomes" id="UP000887116">
    <property type="component" value="Unassembled WGS sequence"/>
</dbReference>
<organism evidence="1 2">
    <name type="scientific">Trichonephila clavata</name>
    <name type="common">Joro spider</name>
    <name type="synonym">Nephila clavata</name>
    <dbReference type="NCBI Taxonomy" id="2740835"/>
    <lineage>
        <taxon>Eukaryota</taxon>
        <taxon>Metazoa</taxon>
        <taxon>Ecdysozoa</taxon>
        <taxon>Arthropoda</taxon>
        <taxon>Chelicerata</taxon>
        <taxon>Arachnida</taxon>
        <taxon>Araneae</taxon>
        <taxon>Araneomorphae</taxon>
        <taxon>Entelegynae</taxon>
        <taxon>Araneoidea</taxon>
        <taxon>Nephilidae</taxon>
        <taxon>Trichonephila</taxon>
    </lineage>
</organism>
<sequence length="366" mass="40610">MGTDRHENHTLSLGFSRAGGGAPDTAAATVLLREQRPYLLVTRFQGHELLRRKVNSSPGPPTASPSSFALPHLGHGCPYLRVREVNQDRLTHVQLLFTWNPSPCFSLRGSHSNICYYHQDLHRRRLQSGSRPDLLRTPPRPSYSFLRIRNVRERAGYGLDAGAPSIFRTGCLGSYPFICLTPGGTFAVDTRERSFSEPTDESEGAVWSPSEERTSACVTRPSDRRGSRRGAGAAMCVRIISDLSVLQFTPNLAAGCVLHRPASRVIHCSELYDATIFIASAARRTLRIEFLRFCFLPEGKGQWGGAHAGASLRAVLGNPNIPPAAKSAGNRHPSTALRSNRKISRKKKFFFLLRRWVPQPHRHPAF</sequence>
<gene>
    <name evidence="1" type="primary">AVEN_260212_1</name>
    <name evidence="1" type="ORF">TNCT_604172</name>
</gene>
<dbReference type="EMBL" id="BMAO01038283">
    <property type="protein sequence ID" value="GFR23744.1"/>
    <property type="molecule type" value="Genomic_DNA"/>
</dbReference>
<proteinExistence type="predicted"/>
<evidence type="ECO:0000313" key="1">
    <source>
        <dbReference type="EMBL" id="GFR23744.1"/>
    </source>
</evidence>
<dbReference type="OrthoDB" id="6468711at2759"/>
<reference evidence="1" key="1">
    <citation type="submission" date="2020-07" db="EMBL/GenBank/DDBJ databases">
        <title>Multicomponent nature underlies the extraordinary mechanical properties of spider dragline silk.</title>
        <authorList>
            <person name="Kono N."/>
            <person name="Nakamura H."/>
            <person name="Mori M."/>
            <person name="Yoshida Y."/>
            <person name="Ohtoshi R."/>
            <person name="Malay A.D."/>
            <person name="Moran D.A.P."/>
            <person name="Tomita M."/>
            <person name="Numata K."/>
            <person name="Arakawa K."/>
        </authorList>
    </citation>
    <scope>NUCLEOTIDE SEQUENCE</scope>
</reference>
<name>A0A8X6HHI2_TRICU</name>